<dbReference type="InterPro" id="IPR002938">
    <property type="entry name" value="FAD-bd"/>
</dbReference>
<dbReference type="PANTHER" id="PTHR43004:SF19">
    <property type="entry name" value="BINDING MONOOXYGENASE, PUTATIVE (JCVI)-RELATED"/>
    <property type="match status" value="1"/>
</dbReference>
<comment type="cofactor">
    <cofactor evidence="1">
        <name>FAD</name>
        <dbReference type="ChEBI" id="CHEBI:57692"/>
    </cofactor>
</comment>
<dbReference type="InterPro" id="IPR036188">
    <property type="entry name" value="FAD/NAD-bd_sf"/>
</dbReference>
<dbReference type="AlphaFoldDB" id="A0A917P3U2"/>
<protein>
    <recommendedName>
        <fullName evidence="4">FAD-binding domain-containing protein</fullName>
    </recommendedName>
</protein>
<evidence type="ECO:0000313" key="6">
    <source>
        <dbReference type="Proteomes" id="UP000657574"/>
    </source>
</evidence>
<sequence>MTTDTTSSNEIKPVVIVGAGPVGILNALGIARQGIPVTVLERNDDVVRAPRAVVYHWATLDGLDRLGVLGPAVEAGFKKQGYCFLNWQTGERVRYGLSILEGEVTHPYNLHLPQDRLVDVVLGIIEQESLPVDVRWGRKVIGLQQYDDRAVVSAVCADGSPERHEAQWVVGADGAGSAVRTLLGMSFDGFTWPERFVATDVYYPFEEEGYDQTTFVVDEEFGAIIVKIDNSGDSGLWRYTYSDPVAETPESVEQRMQGFFSAVLPHEDRRELRAYNPYKMHQRCAPAFRLNRVLLVGDAAHATNPSGGLGLTGGLFDSYVLIDSLSAVIHGQQNDWVLDRYAYERRRIFKELVSPTASANKKLVFGSTRTPEGQAAWARVQLLAHDEDLVRSRLMFTKSLETPALAV</sequence>
<dbReference type="Pfam" id="PF01494">
    <property type="entry name" value="FAD_binding_3"/>
    <property type="match status" value="1"/>
</dbReference>
<dbReference type="GO" id="GO:0071949">
    <property type="term" value="F:FAD binding"/>
    <property type="evidence" value="ECO:0007669"/>
    <property type="project" value="InterPro"/>
</dbReference>
<dbReference type="InterPro" id="IPR050641">
    <property type="entry name" value="RIFMO-like"/>
</dbReference>
<reference evidence="5" key="1">
    <citation type="journal article" date="2014" name="Int. J. Syst. Evol. Microbiol.">
        <title>Complete genome sequence of Corynebacterium casei LMG S-19264T (=DSM 44701T), isolated from a smear-ripened cheese.</title>
        <authorList>
            <consortium name="US DOE Joint Genome Institute (JGI-PGF)"/>
            <person name="Walter F."/>
            <person name="Albersmeier A."/>
            <person name="Kalinowski J."/>
            <person name="Ruckert C."/>
        </authorList>
    </citation>
    <scope>NUCLEOTIDE SEQUENCE</scope>
    <source>
        <strain evidence="5">JCM 3086</strain>
    </source>
</reference>
<accession>A0A917P3U2</accession>
<reference evidence="5" key="2">
    <citation type="submission" date="2020-09" db="EMBL/GenBank/DDBJ databases">
        <authorList>
            <person name="Sun Q."/>
            <person name="Ohkuma M."/>
        </authorList>
    </citation>
    <scope>NUCLEOTIDE SEQUENCE</scope>
    <source>
        <strain evidence="5">JCM 3086</strain>
    </source>
</reference>
<dbReference type="GO" id="GO:0016709">
    <property type="term" value="F:oxidoreductase activity, acting on paired donors, with incorporation or reduction of molecular oxygen, NAD(P)H as one donor, and incorporation of one atom of oxygen"/>
    <property type="evidence" value="ECO:0007669"/>
    <property type="project" value="UniProtKB-ARBA"/>
</dbReference>
<dbReference type="EMBL" id="BMQA01000062">
    <property type="protein sequence ID" value="GGJ59980.1"/>
    <property type="molecule type" value="Genomic_DNA"/>
</dbReference>
<evidence type="ECO:0000256" key="2">
    <source>
        <dbReference type="ARBA" id="ARBA00022630"/>
    </source>
</evidence>
<feature type="domain" description="FAD-binding" evidence="4">
    <location>
        <begin position="13"/>
        <end position="353"/>
    </location>
</feature>
<dbReference type="PRINTS" id="PR00420">
    <property type="entry name" value="RNGMNOXGNASE"/>
</dbReference>
<comment type="caution">
    <text evidence="5">The sequence shown here is derived from an EMBL/GenBank/DDBJ whole genome shotgun (WGS) entry which is preliminary data.</text>
</comment>
<proteinExistence type="predicted"/>
<keyword evidence="2" id="KW-0285">Flavoprotein</keyword>
<dbReference type="PANTHER" id="PTHR43004">
    <property type="entry name" value="TRK SYSTEM POTASSIUM UPTAKE PROTEIN"/>
    <property type="match status" value="1"/>
</dbReference>
<keyword evidence="3" id="KW-0274">FAD</keyword>
<evidence type="ECO:0000259" key="4">
    <source>
        <dbReference type="Pfam" id="PF01494"/>
    </source>
</evidence>
<dbReference type="Gene3D" id="3.50.50.60">
    <property type="entry name" value="FAD/NAD(P)-binding domain"/>
    <property type="match status" value="1"/>
</dbReference>
<gene>
    <name evidence="5" type="ORF">GCM10010121_083250</name>
</gene>
<dbReference type="Gene3D" id="3.30.70.2450">
    <property type="match status" value="1"/>
</dbReference>
<evidence type="ECO:0000256" key="3">
    <source>
        <dbReference type="ARBA" id="ARBA00022827"/>
    </source>
</evidence>
<name>A0A917P3U2_9ACTN</name>
<dbReference type="Proteomes" id="UP000657574">
    <property type="component" value="Unassembled WGS sequence"/>
</dbReference>
<organism evidence="5 6">
    <name type="scientific">Streptomyces brasiliensis</name>
    <dbReference type="NCBI Taxonomy" id="1954"/>
    <lineage>
        <taxon>Bacteria</taxon>
        <taxon>Bacillati</taxon>
        <taxon>Actinomycetota</taxon>
        <taxon>Actinomycetes</taxon>
        <taxon>Kitasatosporales</taxon>
        <taxon>Streptomycetaceae</taxon>
        <taxon>Streptomyces</taxon>
    </lineage>
</organism>
<evidence type="ECO:0000256" key="1">
    <source>
        <dbReference type="ARBA" id="ARBA00001974"/>
    </source>
</evidence>
<dbReference type="SUPFAM" id="SSF51905">
    <property type="entry name" value="FAD/NAD(P)-binding domain"/>
    <property type="match status" value="1"/>
</dbReference>
<evidence type="ECO:0000313" key="5">
    <source>
        <dbReference type="EMBL" id="GGJ59980.1"/>
    </source>
</evidence>
<keyword evidence="6" id="KW-1185">Reference proteome</keyword>
<dbReference type="RefSeq" id="WP_229841429.1">
    <property type="nucleotide sequence ID" value="NZ_BMQA01000062.1"/>
</dbReference>